<accession>A0A229TIV4</accession>
<dbReference type="Proteomes" id="UP000215199">
    <property type="component" value="Unassembled WGS sequence"/>
</dbReference>
<protein>
    <submittedName>
        <fullName evidence="2">Uncharacterized protein</fullName>
    </submittedName>
</protein>
<dbReference type="EMBL" id="NMUL01000002">
    <property type="protein sequence ID" value="OXM71162.1"/>
    <property type="molecule type" value="Genomic_DNA"/>
</dbReference>
<dbReference type="PROSITE" id="PS51257">
    <property type="entry name" value="PROKAR_LIPOPROTEIN"/>
    <property type="match status" value="1"/>
</dbReference>
<dbReference type="AlphaFoldDB" id="A0A229TIV4"/>
<name>A0A229TIV4_9PSEU</name>
<comment type="caution">
    <text evidence="2">The sequence shown here is derived from an EMBL/GenBank/DDBJ whole genome shotgun (WGS) entry which is preliminary data.</text>
</comment>
<dbReference type="RefSeq" id="WP_093945600.1">
    <property type="nucleotide sequence ID" value="NZ_NMUL01000002.1"/>
</dbReference>
<organism evidence="2 3">
    <name type="scientific">Amycolatopsis vastitatis</name>
    <dbReference type="NCBI Taxonomy" id="1905142"/>
    <lineage>
        <taxon>Bacteria</taxon>
        <taxon>Bacillati</taxon>
        <taxon>Actinomycetota</taxon>
        <taxon>Actinomycetes</taxon>
        <taxon>Pseudonocardiales</taxon>
        <taxon>Pseudonocardiaceae</taxon>
        <taxon>Amycolatopsis</taxon>
    </lineage>
</organism>
<evidence type="ECO:0000256" key="1">
    <source>
        <dbReference type="SAM" id="SignalP"/>
    </source>
</evidence>
<evidence type="ECO:0000313" key="3">
    <source>
        <dbReference type="Proteomes" id="UP000215199"/>
    </source>
</evidence>
<feature type="chain" id="PRO_5038617516" evidence="1">
    <location>
        <begin position="26"/>
        <end position="200"/>
    </location>
</feature>
<evidence type="ECO:0000313" key="2">
    <source>
        <dbReference type="EMBL" id="OXM71162.1"/>
    </source>
</evidence>
<feature type="signal peptide" evidence="1">
    <location>
        <begin position="1"/>
        <end position="25"/>
    </location>
</feature>
<sequence>MKKRLFVAGAAVAACGALVVSGVLATANAAAAPAADTVAAPVSPPPTRVAASQHEVLGDVIPSGFGDVVFYGVKLQEPRLPETTFGIMAGARDAAGRLTDLIIANETTGSDKAPGFHAVSGGLNINGHDVPTFGYYSGPAAKITGRIWGTTGVAHQARWSADPNVVVFWFNPGVAEPENLKAYDAAGNELPAGDTGVGHG</sequence>
<gene>
    <name evidence="2" type="ORF">CF165_01590</name>
</gene>
<proteinExistence type="predicted"/>
<keyword evidence="1" id="KW-0732">Signal</keyword>
<dbReference type="OrthoDB" id="3690121at2"/>
<reference evidence="3" key="1">
    <citation type="submission" date="2017-07" db="EMBL/GenBank/DDBJ databases">
        <title>Comparative genome mining reveals phylogenetic distribution patterns of secondary metabolites in Amycolatopsis.</title>
        <authorList>
            <person name="Adamek M."/>
            <person name="Alanjary M."/>
            <person name="Sales-Ortells H."/>
            <person name="Goodfellow M."/>
            <person name="Bull A.T."/>
            <person name="Kalinowski J."/>
            <person name="Ziemert N."/>
        </authorList>
    </citation>
    <scope>NUCLEOTIDE SEQUENCE [LARGE SCALE GENOMIC DNA]</scope>
    <source>
        <strain evidence="3">H5</strain>
    </source>
</reference>
<keyword evidence="3" id="KW-1185">Reference proteome</keyword>